<keyword evidence="1" id="KW-0812">Transmembrane</keyword>
<keyword evidence="1" id="KW-1133">Transmembrane helix</keyword>
<evidence type="ECO:0000313" key="2">
    <source>
        <dbReference type="EMBL" id="NLR19939.1"/>
    </source>
</evidence>
<dbReference type="EMBL" id="WEIA01000001">
    <property type="protein sequence ID" value="NLR19939.1"/>
    <property type="molecule type" value="Genomic_DNA"/>
</dbReference>
<feature type="transmembrane region" description="Helical" evidence="1">
    <location>
        <begin position="43"/>
        <end position="72"/>
    </location>
</feature>
<keyword evidence="5" id="KW-1185">Reference proteome</keyword>
<proteinExistence type="predicted"/>
<dbReference type="Proteomes" id="UP001304419">
    <property type="component" value="Chromosome 1"/>
</dbReference>
<organism evidence="2 4">
    <name type="scientific">Pseudoalteromonas maricaloris</name>
    <dbReference type="NCBI Taxonomy" id="184924"/>
    <lineage>
        <taxon>Bacteria</taxon>
        <taxon>Pseudomonadati</taxon>
        <taxon>Pseudomonadota</taxon>
        <taxon>Gammaproteobacteria</taxon>
        <taxon>Alteromonadales</taxon>
        <taxon>Pseudoalteromonadaceae</taxon>
        <taxon>Pseudoalteromonas</taxon>
    </lineage>
</organism>
<evidence type="ECO:0000313" key="3">
    <source>
        <dbReference type="EMBL" id="WOX27476.1"/>
    </source>
</evidence>
<gene>
    <name evidence="2" type="ORF">F9Y85_01060</name>
    <name evidence="3" type="ORF">R5H13_12500</name>
</gene>
<dbReference type="EMBL" id="CP137578">
    <property type="protein sequence ID" value="WOX27476.1"/>
    <property type="molecule type" value="Genomic_DNA"/>
</dbReference>
<reference evidence="3 5" key="2">
    <citation type="submission" date="2023-10" db="EMBL/GenBank/DDBJ databases">
        <title>To unveil natural product biosynthetic capacity in Pseudoalteromonas.</title>
        <authorList>
            <person name="Wang J."/>
        </authorList>
    </citation>
    <scope>NUCLEOTIDE SEQUENCE [LARGE SCALE GENOMIC DNA]</scope>
    <source>
        <strain evidence="3 5">DSM 15914</strain>
    </source>
</reference>
<sequence length="101" mass="11450">MHFRLSQIEQLRAFKLRDKQMILRLALSHLDAKTKVVLRIAKLLLLTPFFASLVVFEGWLLLPVLLVAGLIYPLLTTPLEIQFGKPKLAQAIAEFNASNKP</sequence>
<name>A0A8I2KJY8_9GAMM</name>
<dbReference type="AlphaFoldDB" id="A0A8I2KJY8"/>
<dbReference type="Proteomes" id="UP000646877">
    <property type="component" value="Unassembled WGS sequence"/>
</dbReference>
<evidence type="ECO:0000256" key="1">
    <source>
        <dbReference type="SAM" id="Phobius"/>
    </source>
</evidence>
<keyword evidence="1" id="KW-0472">Membrane</keyword>
<accession>A0A8I2KJY8</accession>
<protein>
    <submittedName>
        <fullName evidence="2">Uncharacterized protein</fullName>
    </submittedName>
</protein>
<dbReference type="GeneID" id="98336397"/>
<dbReference type="RefSeq" id="WP_017216140.1">
    <property type="nucleotide sequence ID" value="NZ_CBCSDF010000003.1"/>
</dbReference>
<reference evidence="2" key="1">
    <citation type="submission" date="2019-10" db="EMBL/GenBank/DDBJ databases">
        <authorList>
            <person name="Paulsen S."/>
        </authorList>
    </citation>
    <scope>NUCLEOTIDE SEQUENCE</scope>
    <source>
        <strain evidence="2">LMG 19692</strain>
    </source>
</reference>
<evidence type="ECO:0000313" key="5">
    <source>
        <dbReference type="Proteomes" id="UP001304419"/>
    </source>
</evidence>
<evidence type="ECO:0000313" key="4">
    <source>
        <dbReference type="Proteomes" id="UP000646877"/>
    </source>
</evidence>